<accession>A0A941DGU9</accession>
<name>A0A941DGU9_9BURK</name>
<evidence type="ECO:0000256" key="2">
    <source>
        <dbReference type="SAM" id="SignalP"/>
    </source>
</evidence>
<feature type="compositionally biased region" description="Polar residues" evidence="1">
    <location>
        <begin position="71"/>
        <end position="80"/>
    </location>
</feature>
<reference evidence="3 4" key="1">
    <citation type="submission" date="2021-04" db="EMBL/GenBank/DDBJ databases">
        <title>novel species isolated from subtropical streams in China.</title>
        <authorList>
            <person name="Lu H."/>
        </authorList>
    </citation>
    <scope>NUCLEOTIDE SEQUENCE [LARGE SCALE GENOMIC DNA]</scope>
    <source>
        <strain evidence="3 4">BYS107W</strain>
    </source>
</reference>
<dbReference type="RefSeq" id="WP_212684720.1">
    <property type="nucleotide sequence ID" value="NZ_JAGSPM010000007.1"/>
</dbReference>
<gene>
    <name evidence="3" type="ORF">KDM92_12050</name>
</gene>
<feature type="compositionally biased region" description="Low complexity" evidence="1">
    <location>
        <begin position="140"/>
        <end position="149"/>
    </location>
</feature>
<feature type="region of interest" description="Disordered" evidence="1">
    <location>
        <begin position="117"/>
        <end position="149"/>
    </location>
</feature>
<feature type="chain" id="PRO_5037245146" evidence="2">
    <location>
        <begin position="27"/>
        <end position="149"/>
    </location>
</feature>
<feature type="region of interest" description="Disordered" evidence="1">
    <location>
        <begin position="51"/>
        <end position="83"/>
    </location>
</feature>
<protein>
    <submittedName>
        <fullName evidence="3">Uncharacterized protein</fullName>
    </submittedName>
</protein>
<evidence type="ECO:0000313" key="3">
    <source>
        <dbReference type="EMBL" id="MBR7747315.1"/>
    </source>
</evidence>
<dbReference type="AlphaFoldDB" id="A0A941DGU9"/>
<evidence type="ECO:0000313" key="4">
    <source>
        <dbReference type="Proteomes" id="UP000680158"/>
    </source>
</evidence>
<keyword evidence="4" id="KW-1185">Reference proteome</keyword>
<keyword evidence="2" id="KW-0732">Signal</keyword>
<evidence type="ECO:0000256" key="1">
    <source>
        <dbReference type="SAM" id="MobiDB-lite"/>
    </source>
</evidence>
<proteinExistence type="predicted"/>
<feature type="signal peptide" evidence="2">
    <location>
        <begin position="1"/>
        <end position="26"/>
    </location>
</feature>
<sequence length="149" mass="15819">MSTQQKHKRRASQSLPLMLVTSATVASLAGCGSEDPNAHLASVRDEYQSLEDCKEDWGSTDPCQPQPAPPSSNLIPTTGNSSGGHIYTGRYWGPTYYEGQRDAAQRNFLGSRFNGSAAQLSDRAVSRSITRSVSRGGFGSSSRGFSGGG</sequence>
<dbReference type="EMBL" id="JAGSPM010000007">
    <property type="protein sequence ID" value="MBR7747315.1"/>
    <property type="molecule type" value="Genomic_DNA"/>
</dbReference>
<dbReference type="Proteomes" id="UP000680158">
    <property type="component" value="Unassembled WGS sequence"/>
</dbReference>
<comment type="caution">
    <text evidence="3">The sequence shown here is derived from an EMBL/GenBank/DDBJ whole genome shotgun (WGS) entry which is preliminary data.</text>
</comment>
<dbReference type="PROSITE" id="PS51257">
    <property type="entry name" value="PROKAR_LIPOPROTEIN"/>
    <property type="match status" value="1"/>
</dbReference>
<organism evidence="3 4">
    <name type="scientific">Undibacterium baiyunense</name>
    <dbReference type="NCBI Taxonomy" id="2828731"/>
    <lineage>
        <taxon>Bacteria</taxon>
        <taxon>Pseudomonadati</taxon>
        <taxon>Pseudomonadota</taxon>
        <taxon>Betaproteobacteria</taxon>
        <taxon>Burkholderiales</taxon>
        <taxon>Oxalobacteraceae</taxon>
        <taxon>Undibacterium</taxon>
    </lineage>
</organism>